<gene>
    <name evidence="1" type="ORF">DFP90_11729</name>
</gene>
<reference evidence="1 2" key="1">
    <citation type="submission" date="2018-07" db="EMBL/GenBank/DDBJ databases">
        <title>Genomic Encyclopedia of Type Strains, Phase III (KMG-III): the genomes of soil and plant-associated and newly described type strains.</title>
        <authorList>
            <person name="Whitman W."/>
        </authorList>
    </citation>
    <scope>NUCLEOTIDE SEQUENCE [LARGE SCALE GENOMIC DNA]</scope>
    <source>
        <strain evidence="1 2">CECT 8488</strain>
    </source>
</reference>
<accession>A0A3D9H5A6</accession>
<dbReference type="InterPro" id="IPR053842">
    <property type="entry name" value="NikA-like"/>
</dbReference>
<evidence type="ECO:0000313" key="2">
    <source>
        <dbReference type="Proteomes" id="UP000256845"/>
    </source>
</evidence>
<dbReference type="Pfam" id="PF21983">
    <property type="entry name" value="NikA-like"/>
    <property type="match status" value="1"/>
</dbReference>
<sequence>MRKQYGATLESGESKVVNFLATTKGIDGTAFWTFEMTETEFQAISEKANLSGLSLSELIIRATDQYAPSQKQAVYTG</sequence>
<name>A0A3D9H5A6_9PROT</name>
<dbReference type="EMBL" id="QRDW01000017">
    <property type="protein sequence ID" value="RED44126.1"/>
    <property type="molecule type" value="Genomic_DNA"/>
</dbReference>
<evidence type="ECO:0000313" key="1">
    <source>
        <dbReference type="EMBL" id="RED44126.1"/>
    </source>
</evidence>
<dbReference type="Proteomes" id="UP000256845">
    <property type="component" value="Unassembled WGS sequence"/>
</dbReference>
<dbReference type="AlphaFoldDB" id="A0A3D9H5A6"/>
<dbReference type="RefSeq" id="WP_115939361.1">
    <property type="nucleotide sequence ID" value="NZ_QRDW01000017.1"/>
</dbReference>
<comment type="caution">
    <text evidence="1">The sequence shown here is derived from an EMBL/GenBank/DDBJ whole genome shotgun (WGS) entry which is preliminary data.</text>
</comment>
<organism evidence="1 2">
    <name type="scientific">Aestuariispira insulae</name>
    <dbReference type="NCBI Taxonomy" id="1461337"/>
    <lineage>
        <taxon>Bacteria</taxon>
        <taxon>Pseudomonadati</taxon>
        <taxon>Pseudomonadota</taxon>
        <taxon>Alphaproteobacteria</taxon>
        <taxon>Rhodospirillales</taxon>
        <taxon>Kiloniellaceae</taxon>
        <taxon>Aestuariispira</taxon>
    </lineage>
</organism>
<protein>
    <submittedName>
        <fullName evidence="1">Uncharacterized protein</fullName>
    </submittedName>
</protein>
<keyword evidence="2" id="KW-1185">Reference proteome</keyword>
<proteinExistence type="predicted"/>